<proteinExistence type="predicted"/>
<organism evidence="1 2">
    <name type="scientific">Acorus calamus</name>
    <name type="common">Sweet flag</name>
    <dbReference type="NCBI Taxonomy" id="4465"/>
    <lineage>
        <taxon>Eukaryota</taxon>
        <taxon>Viridiplantae</taxon>
        <taxon>Streptophyta</taxon>
        <taxon>Embryophyta</taxon>
        <taxon>Tracheophyta</taxon>
        <taxon>Spermatophyta</taxon>
        <taxon>Magnoliopsida</taxon>
        <taxon>Liliopsida</taxon>
        <taxon>Acoraceae</taxon>
        <taxon>Acorus</taxon>
    </lineage>
</organism>
<evidence type="ECO:0000313" key="1">
    <source>
        <dbReference type="EMBL" id="KAK1297679.1"/>
    </source>
</evidence>
<reference evidence="1" key="1">
    <citation type="journal article" date="2023" name="Nat. Commun.">
        <title>Diploid and tetraploid genomes of Acorus and the evolution of monocots.</title>
        <authorList>
            <person name="Ma L."/>
            <person name="Liu K.W."/>
            <person name="Li Z."/>
            <person name="Hsiao Y.Y."/>
            <person name="Qi Y."/>
            <person name="Fu T."/>
            <person name="Tang G.D."/>
            <person name="Zhang D."/>
            <person name="Sun W.H."/>
            <person name="Liu D.K."/>
            <person name="Li Y."/>
            <person name="Chen G.Z."/>
            <person name="Liu X.D."/>
            <person name="Liao X.Y."/>
            <person name="Jiang Y.T."/>
            <person name="Yu X."/>
            <person name="Hao Y."/>
            <person name="Huang J."/>
            <person name="Zhao X.W."/>
            <person name="Ke S."/>
            <person name="Chen Y.Y."/>
            <person name="Wu W.L."/>
            <person name="Hsu J.L."/>
            <person name="Lin Y.F."/>
            <person name="Huang M.D."/>
            <person name="Li C.Y."/>
            <person name="Huang L."/>
            <person name="Wang Z.W."/>
            <person name="Zhao X."/>
            <person name="Zhong W.Y."/>
            <person name="Peng D.H."/>
            <person name="Ahmad S."/>
            <person name="Lan S."/>
            <person name="Zhang J.S."/>
            <person name="Tsai W.C."/>
            <person name="Van de Peer Y."/>
            <person name="Liu Z.J."/>
        </authorList>
    </citation>
    <scope>NUCLEOTIDE SEQUENCE</scope>
    <source>
        <strain evidence="1">CP</strain>
    </source>
</reference>
<keyword evidence="2" id="KW-1185">Reference proteome</keyword>
<dbReference type="AlphaFoldDB" id="A0AAV9DA10"/>
<dbReference type="Proteomes" id="UP001180020">
    <property type="component" value="Unassembled WGS sequence"/>
</dbReference>
<reference evidence="1" key="2">
    <citation type="submission" date="2023-06" db="EMBL/GenBank/DDBJ databases">
        <authorList>
            <person name="Ma L."/>
            <person name="Liu K.-W."/>
            <person name="Li Z."/>
            <person name="Hsiao Y.-Y."/>
            <person name="Qi Y."/>
            <person name="Fu T."/>
            <person name="Tang G."/>
            <person name="Zhang D."/>
            <person name="Sun W.-H."/>
            <person name="Liu D.-K."/>
            <person name="Li Y."/>
            <person name="Chen G.-Z."/>
            <person name="Liu X.-D."/>
            <person name="Liao X.-Y."/>
            <person name="Jiang Y.-T."/>
            <person name="Yu X."/>
            <person name="Hao Y."/>
            <person name="Huang J."/>
            <person name="Zhao X.-W."/>
            <person name="Ke S."/>
            <person name="Chen Y.-Y."/>
            <person name="Wu W.-L."/>
            <person name="Hsu J.-L."/>
            <person name="Lin Y.-F."/>
            <person name="Huang M.-D."/>
            <person name="Li C.-Y."/>
            <person name="Huang L."/>
            <person name="Wang Z.-W."/>
            <person name="Zhao X."/>
            <person name="Zhong W.-Y."/>
            <person name="Peng D.-H."/>
            <person name="Ahmad S."/>
            <person name="Lan S."/>
            <person name="Zhang J.-S."/>
            <person name="Tsai W.-C."/>
            <person name="Van De Peer Y."/>
            <person name="Liu Z.-J."/>
        </authorList>
    </citation>
    <scope>NUCLEOTIDE SEQUENCE</scope>
    <source>
        <strain evidence="1">CP</strain>
        <tissue evidence="1">Leaves</tissue>
    </source>
</reference>
<comment type="caution">
    <text evidence="1">The sequence shown here is derived from an EMBL/GenBank/DDBJ whole genome shotgun (WGS) entry which is preliminary data.</text>
</comment>
<dbReference type="EMBL" id="JAUJYO010000015">
    <property type="protein sequence ID" value="KAK1297679.1"/>
    <property type="molecule type" value="Genomic_DNA"/>
</dbReference>
<sequence length="55" mass="5731">MGAKRFHGVCLLLGGYGDCRAPVLYVRSGSGVLDIGGEVHGPSNIVPYGGWQGKQ</sequence>
<evidence type="ECO:0000313" key="2">
    <source>
        <dbReference type="Proteomes" id="UP001180020"/>
    </source>
</evidence>
<accession>A0AAV9DA10</accession>
<protein>
    <submittedName>
        <fullName evidence="1">Uncharacterized protein</fullName>
    </submittedName>
</protein>
<name>A0AAV9DA10_ACOCL</name>
<gene>
    <name evidence="1" type="ORF">QJS10_CPB15g01394</name>
</gene>